<protein>
    <submittedName>
        <fullName evidence="1">Uncharacterized protein</fullName>
    </submittedName>
</protein>
<dbReference type="SUPFAM" id="SSF58100">
    <property type="entry name" value="Bacterial hemolysins"/>
    <property type="match status" value="1"/>
</dbReference>
<dbReference type="Gene3D" id="1.20.1170.10">
    <property type="match status" value="1"/>
</dbReference>
<dbReference type="AlphaFoldDB" id="A0A9P9KJH9"/>
<dbReference type="OrthoDB" id="2444812at2759"/>
<reference evidence="1" key="1">
    <citation type="journal article" date="2021" name="Nat. Commun.">
        <title>Genetic determinants of endophytism in the Arabidopsis root mycobiome.</title>
        <authorList>
            <person name="Mesny F."/>
            <person name="Miyauchi S."/>
            <person name="Thiergart T."/>
            <person name="Pickel B."/>
            <person name="Atanasova L."/>
            <person name="Karlsson M."/>
            <person name="Huettel B."/>
            <person name="Barry K.W."/>
            <person name="Haridas S."/>
            <person name="Chen C."/>
            <person name="Bauer D."/>
            <person name="Andreopoulos W."/>
            <person name="Pangilinan J."/>
            <person name="LaButti K."/>
            <person name="Riley R."/>
            <person name="Lipzen A."/>
            <person name="Clum A."/>
            <person name="Drula E."/>
            <person name="Henrissat B."/>
            <person name="Kohler A."/>
            <person name="Grigoriev I.V."/>
            <person name="Martin F.M."/>
            <person name="Hacquard S."/>
        </authorList>
    </citation>
    <scope>NUCLEOTIDE SEQUENCE</scope>
    <source>
        <strain evidence="1">MPI-CAGE-AT-0023</strain>
    </source>
</reference>
<dbReference type="GeneID" id="70227571"/>
<evidence type="ECO:0000313" key="2">
    <source>
        <dbReference type="Proteomes" id="UP000720189"/>
    </source>
</evidence>
<dbReference type="RefSeq" id="XP_046052163.1">
    <property type="nucleotide sequence ID" value="XM_046197617.1"/>
</dbReference>
<keyword evidence="2" id="KW-1185">Reference proteome</keyword>
<organism evidence="1 2">
    <name type="scientific">Fusarium redolens</name>
    <dbReference type="NCBI Taxonomy" id="48865"/>
    <lineage>
        <taxon>Eukaryota</taxon>
        <taxon>Fungi</taxon>
        <taxon>Dikarya</taxon>
        <taxon>Ascomycota</taxon>
        <taxon>Pezizomycotina</taxon>
        <taxon>Sordariomycetes</taxon>
        <taxon>Hypocreomycetidae</taxon>
        <taxon>Hypocreales</taxon>
        <taxon>Nectriaceae</taxon>
        <taxon>Fusarium</taxon>
        <taxon>Fusarium redolens species complex</taxon>
    </lineage>
</organism>
<gene>
    <name evidence="1" type="ORF">BKA55DRAFT_662076</name>
</gene>
<dbReference type="Proteomes" id="UP000720189">
    <property type="component" value="Unassembled WGS sequence"/>
</dbReference>
<name>A0A9P9KJH9_FUSRE</name>
<proteinExistence type="predicted"/>
<dbReference type="CDD" id="cd22656">
    <property type="entry name" value="ClyA_Cry6Aa-like"/>
    <property type="match status" value="1"/>
</dbReference>
<accession>A0A9P9KJH9</accession>
<sequence>MTAVVAINPNQIFEDFTNGTKTFIREVPVAFKTTTEQKPAPAFVLNDVMFVGLQSYVKSALKIPKTVELFKATYPFKGLDLWIQAQSEYDQLYMSLIPIHQHCETFLNDGINPMIGLEILAALQEEAKDTNEKILKITEAINLFKSQTESDAAALKALKPILDEKFSEKHLDNSMKKHIEEMRTCIRKLIQNQQKIVASQEYVNSYKWLWDFPGLGGLLIPWASEDMKEALRNYAAKNDKCKIMVAQGDEERARLLKSIDTARGLIENIDGVMKHLDEAKNSLDNIFNGMTMMNMSCSTLRKKLESIDGNVKTEAHGSSMSKIYINMAVASWNNVLEVARSFAKHGIIEEATNTNTPKPKGQAVILAASYGGQTVTDLAKMQLNYGSKIVISTNDLIFPDNMPGKPKSLSILYRFQDDADSWRVFTCDTGTGQVHTLTAQSNPGAEAAFGFRRDSTSRYKFHSAVFGLRQITEKAALDYIISSAETMGMMPVSTLATLLNSSNDSWPGKIKSVAIFYTVDGVLACGSAVQDGGIFF</sequence>
<evidence type="ECO:0000313" key="1">
    <source>
        <dbReference type="EMBL" id="KAH7259455.1"/>
    </source>
</evidence>
<dbReference type="EMBL" id="JAGMUX010000005">
    <property type="protein sequence ID" value="KAH7259455.1"/>
    <property type="molecule type" value="Genomic_DNA"/>
</dbReference>
<comment type="caution">
    <text evidence="1">The sequence shown here is derived from an EMBL/GenBank/DDBJ whole genome shotgun (WGS) entry which is preliminary data.</text>
</comment>